<feature type="domain" description="ACT" evidence="2">
    <location>
        <begin position="87"/>
        <end position="164"/>
    </location>
</feature>
<dbReference type="InterPro" id="IPR050990">
    <property type="entry name" value="UPF0237/GcvR_regulator"/>
</dbReference>
<proteinExistence type="predicted"/>
<dbReference type="PIRSF" id="PIRSF028103">
    <property type="entry name" value="GcvR"/>
    <property type="match status" value="1"/>
</dbReference>
<dbReference type="Pfam" id="PF13740">
    <property type="entry name" value="ACT_6"/>
    <property type="match status" value="1"/>
</dbReference>
<dbReference type="InterPro" id="IPR002912">
    <property type="entry name" value="ACT_dom"/>
</dbReference>
<accession>A0ABW4XJ38</accession>
<evidence type="ECO:0000313" key="3">
    <source>
        <dbReference type="EMBL" id="MFD2095557.1"/>
    </source>
</evidence>
<sequence length="164" mass="17757">MSAQFMVSIMGPERFGLLKQLAEKTHALGGRWLDSKTNHLGGQFSGLLKVEVPIENAPALKAELSELEGYLVNINEVANTDAGATLNVSYDANDRPGLVSDITHVLTDQGVQVEHMECHRVGVAELGTNIFTAQMKLRLPNDMEPAMVTAELESLDSDAVVNLN</sequence>
<keyword evidence="4" id="KW-1185">Reference proteome</keyword>
<keyword evidence="1" id="KW-0678">Repressor</keyword>
<name>A0ABW4XJ38_9GAMM</name>
<dbReference type="EMBL" id="JBHUHT010000009">
    <property type="protein sequence ID" value="MFD2095557.1"/>
    <property type="molecule type" value="Genomic_DNA"/>
</dbReference>
<protein>
    <recommendedName>
        <fullName evidence="1">Glycine cleavage system transcriptional repressor</fullName>
    </recommendedName>
</protein>
<keyword evidence="1" id="KW-0963">Cytoplasm</keyword>
<dbReference type="SUPFAM" id="SSF55021">
    <property type="entry name" value="ACT-like"/>
    <property type="match status" value="2"/>
</dbReference>
<reference evidence="4" key="1">
    <citation type="journal article" date="2019" name="Int. J. Syst. Evol. Microbiol.">
        <title>The Global Catalogue of Microorganisms (GCM) 10K type strain sequencing project: providing services to taxonomists for standard genome sequencing and annotation.</title>
        <authorList>
            <consortium name="The Broad Institute Genomics Platform"/>
            <consortium name="The Broad Institute Genome Sequencing Center for Infectious Disease"/>
            <person name="Wu L."/>
            <person name="Ma J."/>
        </authorList>
    </citation>
    <scope>NUCLEOTIDE SEQUENCE [LARGE SCALE GENOMIC DNA]</scope>
    <source>
        <strain evidence="4">CGMCC 1.10992</strain>
    </source>
</reference>
<dbReference type="PANTHER" id="PTHR34875">
    <property type="entry name" value="UPF0237 PROTEIN MJ1558"/>
    <property type="match status" value="1"/>
</dbReference>
<evidence type="ECO:0000259" key="2">
    <source>
        <dbReference type="PROSITE" id="PS51671"/>
    </source>
</evidence>
<evidence type="ECO:0000313" key="4">
    <source>
        <dbReference type="Proteomes" id="UP001597380"/>
    </source>
</evidence>
<dbReference type="InterPro" id="IPR045865">
    <property type="entry name" value="ACT-like_dom_sf"/>
</dbReference>
<dbReference type="PANTHER" id="PTHR34875:SF6">
    <property type="entry name" value="UPF0237 PROTEIN MJ1558"/>
    <property type="match status" value="1"/>
</dbReference>
<organism evidence="3 4">
    <name type="scientific">Corallincola platygyrae</name>
    <dbReference type="NCBI Taxonomy" id="1193278"/>
    <lineage>
        <taxon>Bacteria</taxon>
        <taxon>Pseudomonadati</taxon>
        <taxon>Pseudomonadota</taxon>
        <taxon>Gammaproteobacteria</taxon>
        <taxon>Alteromonadales</taxon>
        <taxon>Psychromonadaceae</taxon>
        <taxon>Corallincola</taxon>
    </lineage>
</organism>
<dbReference type="PROSITE" id="PS51671">
    <property type="entry name" value="ACT"/>
    <property type="match status" value="1"/>
</dbReference>
<dbReference type="Gene3D" id="3.30.70.260">
    <property type="match status" value="2"/>
</dbReference>
<gene>
    <name evidence="3" type="ORF">ACFSJ3_06120</name>
</gene>
<evidence type="ECO:0000256" key="1">
    <source>
        <dbReference type="PIRNR" id="PIRNR028103"/>
    </source>
</evidence>
<comment type="subcellular location">
    <subcellularLocation>
        <location evidence="1">Cytoplasm</location>
    </subcellularLocation>
</comment>
<keyword evidence="1" id="KW-0804">Transcription</keyword>
<dbReference type="Proteomes" id="UP001597380">
    <property type="component" value="Unassembled WGS sequence"/>
</dbReference>
<dbReference type="InterPro" id="IPR016867">
    <property type="entry name" value="GcvR"/>
</dbReference>
<comment type="caution">
    <text evidence="3">The sequence shown here is derived from an EMBL/GenBank/DDBJ whole genome shotgun (WGS) entry which is preliminary data.</text>
</comment>
<dbReference type="RefSeq" id="WP_345340370.1">
    <property type="nucleotide sequence ID" value="NZ_BAABLI010000014.1"/>
</dbReference>